<dbReference type="SMART" id="SM00346">
    <property type="entry name" value="HTH_ICLR"/>
    <property type="match status" value="1"/>
</dbReference>
<dbReference type="PROSITE" id="PS51078">
    <property type="entry name" value="ICLR_ED"/>
    <property type="match status" value="1"/>
</dbReference>
<evidence type="ECO:0000313" key="7">
    <source>
        <dbReference type="Proteomes" id="UP000678281"/>
    </source>
</evidence>
<feature type="domain" description="HTH iclR-type" evidence="4">
    <location>
        <begin position="8"/>
        <end position="69"/>
    </location>
</feature>
<evidence type="ECO:0000259" key="5">
    <source>
        <dbReference type="PROSITE" id="PS51078"/>
    </source>
</evidence>
<dbReference type="InterPro" id="IPR005471">
    <property type="entry name" value="Tscrpt_reg_IclR_N"/>
</dbReference>
<dbReference type="InterPro" id="IPR029016">
    <property type="entry name" value="GAF-like_dom_sf"/>
</dbReference>
<comment type="caution">
    <text evidence="6">The sequence shown here is derived from an EMBL/GenBank/DDBJ whole genome shotgun (WGS) entry which is preliminary data.</text>
</comment>
<dbReference type="InterPro" id="IPR036390">
    <property type="entry name" value="WH_DNA-bd_sf"/>
</dbReference>
<dbReference type="InterPro" id="IPR014757">
    <property type="entry name" value="Tscrpt_reg_IclR_C"/>
</dbReference>
<sequence>MAKRTEGVAAVERALSILLCFEEKDRVLSLAELTRRTELDKATVLRLARTLALDHFLVRTDDGAWRLGPALVRLGTYYQSTFSLGRAVEPILERLAQATGESAALYVREGDSRVCLFRHDSEQSIRHHVRVGSLLPLNQGAPGHVILAYSGEEGELYDQVRSNGFHHTFGERDPQVASVSVPIFSGERKLFGALAVTGPPNRFGAEAVESYLQALRFASARLTLDLGGDPTFFGPDILDQDPDLPVRVE</sequence>
<keyword evidence="7" id="KW-1185">Reference proteome</keyword>
<dbReference type="GO" id="GO:0003700">
    <property type="term" value="F:DNA-binding transcription factor activity"/>
    <property type="evidence" value="ECO:0007669"/>
    <property type="project" value="TreeGrafter"/>
</dbReference>
<dbReference type="PANTHER" id="PTHR30136">
    <property type="entry name" value="HELIX-TURN-HELIX TRANSCRIPTIONAL REGULATOR, ICLR FAMILY"/>
    <property type="match status" value="1"/>
</dbReference>
<organism evidence="6 7">
    <name type="scientific">Devosia litorisediminis</name>
    <dbReference type="NCBI Taxonomy" id="2829817"/>
    <lineage>
        <taxon>Bacteria</taxon>
        <taxon>Pseudomonadati</taxon>
        <taxon>Pseudomonadota</taxon>
        <taxon>Alphaproteobacteria</taxon>
        <taxon>Hyphomicrobiales</taxon>
        <taxon>Devosiaceae</taxon>
        <taxon>Devosia</taxon>
    </lineage>
</organism>
<keyword evidence="1" id="KW-0805">Transcription regulation</keyword>
<protein>
    <submittedName>
        <fullName evidence="6">IclR family transcriptional regulator</fullName>
    </submittedName>
</protein>
<keyword evidence="3" id="KW-0804">Transcription</keyword>
<dbReference type="Gene3D" id="3.30.450.40">
    <property type="match status" value="2"/>
</dbReference>
<dbReference type="Pfam" id="PF09339">
    <property type="entry name" value="HTH_IclR"/>
    <property type="match status" value="1"/>
</dbReference>
<name>A0A942IEK2_9HYPH</name>
<dbReference type="Pfam" id="PF01614">
    <property type="entry name" value="IclR_C"/>
    <property type="match status" value="2"/>
</dbReference>
<dbReference type="Gene3D" id="1.10.10.10">
    <property type="entry name" value="Winged helix-like DNA-binding domain superfamily/Winged helix DNA-binding domain"/>
    <property type="match status" value="1"/>
</dbReference>
<evidence type="ECO:0000256" key="2">
    <source>
        <dbReference type="ARBA" id="ARBA00023125"/>
    </source>
</evidence>
<evidence type="ECO:0000313" key="6">
    <source>
        <dbReference type="EMBL" id="MBS3849774.1"/>
    </source>
</evidence>
<accession>A0A942IEK2</accession>
<gene>
    <name evidence="6" type="ORF">KD146_13805</name>
</gene>
<evidence type="ECO:0000259" key="4">
    <source>
        <dbReference type="PROSITE" id="PS51077"/>
    </source>
</evidence>
<dbReference type="SUPFAM" id="SSF46785">
    <property type="entry name" value="Winged helix' DNA-binding domain"/>
    <property type="match status" value="1"/>
</dbReference>
<dbReference type="RefSeq" id="WP_212659406.1">
    <property type="nucleotide sequence ID" value="NZ_JAGXTP010000002.1"/>
</dbReference>
<evidence type="ECO:0000256" key="3">
    <source>
        <dbReference type="ARBA" id="ARBA00023163"/>
    </source>
</evidence>
<dbReference type="GO" id="GO:0045892">
    <property type="term" value="P:negative regulation of DNA-templated transcription"/>
    <property type="evidence" value="ECO:0007669"/>
    <property type="project" value="TreeGrafter"/>
</dbReference>
<dbReference type="InterPro" id="IPR036388">
    <property type="entry name" value="WH-like_DNA-bd_sf"/>
</dbReference>
<dbReference type="GO" id="GO:0003677">
    <property type="term" value="F:DNA binding"/>
    <property type="evidence" value="ECO:0007669"/>
    <property type="project" value="UniProtKB-KW"/>
</dbReference>
<feature type="domain" description="IclR-ED" evidence="5">
    <location>
        <begin position="70"/>
        <end position="228"/>
    </location>
</feature>
<dbReference type="InterPro" id="IPR050707">
    <property type="entry name" value="HTH_MetabolicPath_Reg"/>
</dbReference>
<dbReference type="AlphaFoldDB" id="A0A942IEK2"/>
<reference evidence="6" key="1">
    <citation type="submission" date="2021-04" db="EMBL/GenBank/DDBJ databases">
        <title>Devosia litorisediminis sp. nov., isolated from a sand dune.</title>
        <authorList>
            <person name="Park S."/>
            <person name="Yoon J.-H."/>
        </authorList>
    </citation>
    <scope>NUCLEOTIDE SEQUENCE</scope>
    <source>
        <strain evidence="6">BSSL-BM10</strain>
    </source>
</reference>
<proteinExistence type="predicted"/>
<dbReference type="Proteomes" id="UP000678281">
    <property type="component" value="Unassembled WGS sequence"/>
</dbReference>
<dbReference type="PANTHER" id="PTHR30136:SF39">
    <property type="entry name" value="TRANSCRIPTIONAL REGULATORY PROTEIN"/>
    <property type="match status" value="1"/>
</dbReference>
<evidence type="ECO:0000256" key="1">
    <source>
        <dbReference type="ARBA" id="ARBA00023015"/>
    </source>
</evidence>
<dbReference type="EMBL" id="JAGXTP010000002">
    <property type="protein sequence ID" value="MBS3849774.1"/>
    <property type="molecule type" value="Genomic_DNA"/>
</dbReference>
<dbReference type="SUPFAM" id="SSF55781">
    <property type="entry name" value="GAF domain-like"/>
    <property type="match status" value="1"/>
</dbReference>
<keyword evidence="2" id="KW-0238">DNA-binding</keyword>
<dbReference type="PROSITE" id="PS51077">
    <property type="entry name" value="HTH_ICLR"/>
    <property type="match status" value="1"/>
</dbReference>